<keyword evidence="3 6" id="KW-1133">Transmembrane helix</keyword>
<evidence type="ECO:0000313" key="9">
    <source>
        <dbReference type="EMBL" id="VFT92182.1"/>
    </source>
</evidence>
<name>A0A485L304_9STRA</name>
<feature type="transmembrane region" description="Helical" evidence="6">
    <location>
        <begin position="157"/>
        <end position="175"/>
    </location>
</feature>
<feature type="transmembrane region" description="Helical" evidence="6">
    <location>
        <begin position="231"/>
        <end position="253"/>
    </location>
</feature>
<dbReference type="AlphaFoldDB" id="A0A485L304"/>
<dbReference type="OrthoDB" id="10266980at2759"/>
<dbReference type="PANTHER" id="PTHR13439:SF4">
    <property type="entry name" value="TLC DOMAIN-CONTAINING PROTEIN"/>
    <property type="match status" value="1"/>
</dbReference>
<dbReference type="EMBL" id="VJMH01005662">
    <property type="protein sequence ID" value="KAF0693673.1"/>
    <property type="molecule type" value="Genomic_DNA"/>
</dbReference>
<evidence type="ECO:0000256" key="4">
    <source>
        <dbReference type="ARBA" id="ARBA00023136"/>
    </source>
</evidence>
<keyword evidence="4 5" id="KW-0472">Membrane</keyword>
<gene>
    <name evidence="9" type="primary">Aste57867_15376</name>
    <name evidence="8" type="ORF">As57867_015320</name>
    <name evidence="9" type="ORF">ASTE57867_15376</name>
</gene>
<feature type="transmembrane region" description="Helical" evidence="6">
    <location>
        <begin position="131"/>
        <end position="151"/>
    </location>
</feature>
<dbReference type="GO" id="GO:0007009">
    <property type="term" value="P:plasma membrane organization"/>
    <property type="evidence" value="ECO:0007669"/>
    <property type="project" value="TreeGrafter"/>
</dbReference>
<evidence type="ECO:0000256" key="1">
    <source>
        <dbReference type="ARBA" id="ARBA00004141"/>
    </source>
</evidence>
<keyword evidence="10" id="KW-1185">Reference proteome</keyword>
<dbReference type="GO" id="GO:0055091">
    <property type="term" value="P:phospholipid homeostasis"/>
    <property type="evidence" value="ECO:0007669"/>
    <property type="project" value="TreeGrafter"/>
</dbReference>
<dbReference type="Pfam" id="PF03798">
    <property type="entry name" value="TRAM_LAG1_CLN8"/>
    <property type="match status" value="1"/>
</dbReference>
<keyword evidence="2 5" id="KW-0812">Transmembrane</keyword>
<evidence type="ECO:0000256" key="6">
    <source>
        <dbReference type="SAM" id="Phobius"/>
    </source>
</evidence>
<dbReference type="Proteomes" id="UP000332933">
    <property type="component" value="Unassembled WGS sequence"/>
</dbReference>
<feature type="transmembrane region" description="Helical" evidence="6">
    <location>
        <begin position="98"/>
        <end position="119"/>
    </location>
</feature>
<evidence type="ECO:0000313" key="10">
    <source>
        <dbReference type="Proteomes" id="UP000332933"/>
    </source>
</evidence>
<evidence type="ECO:0000256" key="2">
    <source>
        <dbReference type="ARBA" id="ARBA00022692"/>
    </source>
</evidence>
<dbReference type="PANTHER" id="PTHR13439">
    <property type="entry name" value="CT120 PROTEIN"/>
    <property type="match status" value="1"/>
</dbReference>
<evidence type="ECO:0000313" key="8">
    <source>
        <dbReference type="EMBL" id="KAF0693673.1"/>
    </source>
</evidence>
<evidence type="ECO:0000256" key="5">
    <source>
        <dbReference type="PROSITE-ProRule" id="PRU00205"/>
    </source>
</evidence>
<organism evidence="9 10">
    <name type="scientific">Aphanomyces stellatus</name>
    <dbReference type="NCBI Taxonomy" id="120398"/>
    <lineage>
        <taxon>Eukaryota</taxon>
        <taxon>Sar</taxon>
        <taxon>Stramenopiles</taxon>
        <taxon>Oomycota</taxon>
        <taxon>Saprolegniomycetes</taxon>
        <taxon>Saprolegniales</taxon>
        <taxon>Verrucalvaceae</taxon>
        <taxon>Aphanomyces</taxon>
    </lineage>
</organism>
<sequence>MGLILRTMWGALCVFLVYLDARMIYIGISSIAFQGARLILPWLSDTFVPAYRRGEYELTTPEKKYLWCNTAVSLLHSALSSSASLAVLCLDMSPHPNWIHACSPLAILCLSLSTGYFIYDFYDLVVFRLYLKAPVILFHHVMVAILYLAAIYCCVSVPYLVVLLLVEVSSIFLHLRKLLSLAGFTLRNSRLYARSWQALWFTFAVTRVAVPLAVHMGVYRDRALFPETYQFAMAFLGTALLHVLNVFVLQGCWKAYRKECHKRSSKDA</sequence>
<dbReference type="InterPro" id="IPR006634">
    <property type="entry name" value="TLC-dom"/>
</dbReference>
<evidence type="ECO:0000256" key="3">
    <source>
        <dbReference type="ARBA" id="ARBA00022989"/>
    </source>
</evidence>
<protein>
    <submittedName>
        <fullName evidence="9">Aste57867_15376 protein</fullName>
    </submittedName>
</protein>
<dbReference type="InterPro" id="IPR050846">
    <property type="entry name" value="TLCD"/>
</dbReference>
<dbReference type="GO" id="GO:0097035">
    <property type="term" value="P:regulation of membrane lipid distribution"/>
    <property type="evidence" value="ECO:0007669"/>
    <property type="project" value="TreeGrafter"/>
</dbReference>
<evidence type="ECO:0000259" key="7">
    <source>
        <dbReference type="PROSITE" id="PS50922"/>
    </source>
</evidence>
<dbReference type="EMBL" id="CAADRA010005683">
    <property type="protein sequence ID" value="VFT92182.1"/>
    <property type="molecule type" value="Genomic_DNA"/>
</dbReference>
<dbReference type="SMART" id="SM00724">
    <property type="entry name" value="TLC"/>
    <property type="match status" value="1"/>
</dbReference>
<dbReference type="GO" id="GO:0005886">
    <property type="term" value="C:plasma membrane"/>
    <property type="evidence" value="ECO:0007669"/>
    <property type="project" value="TreeGrafter"/>
</dbReference>
<dbReference type="PROSITE" id="PS50922">
    <property type="entry name" value="TLC"/>
    <property type="match status" value="1"/>
</dbReference>
<proteinExistence type="predicted"/>
<dbReference type="GO" id="GO:0071709">
    <property type="term" value="P:membrane assembly"/>
    <property type="evidence" value="ECO:0007669"/>
    <property type="project" value="TreeGrafter"/>
</dbReference>
<accession>A0A485L304</accession>
<feature type="transmembrane region" description="Helical" evidence="6">
    <location>
        <begin position="196"/>
        <end position="219"/>
    </location>
</feature>
<comment type="subcellular location">
    <subcellularLocation>
        <location evidence="1">Membrane</location>
        <topology evidence="1">Multi-pass membrane protein</topology>
    </subcellularLocation>
</comment>
<reference evidence="9 10" key="1">
    <citation type="submission" date="2019-03" db="EMBL/GenBank/DDBJ databases">
        <authorList>
            <person name="Gaulin E."/>
            <person name="Dumas B."/>
        </authorList>
    </citation>
    <scope>NUCLEOTIDE SEQUENCE [LARGE SCALE GENOMIC DNA]</scope>
    <source>
        <strain evidence="9">CBS 568.67</strain>
    </source>
</reference>
<feature type="domain" description="TLC" evidence="7">
    <location>
        <begin position="62"/>
        <end position="264"/>
    </location>
</feature>
<reference evidence="8" key="2">
    <citation type="submission" date="2019-06" db="EMBL/GenBank/DDBJ databases">
        <title>Genomics analysis of Aphanomyces spp. identifies a new class of oomycete effector associated with host adaptation.</title>
        <authorList>
            <person name="Gaulin E."/>
        </authorList>
    </citation>
    <scope>NUCLEOTIDE SEQUENCE</scope>
    <source>
        <strain evidence="8">CBS 578.67</strain>
    </source>
</reference>